<proteinExistence type="predicted"/>
<dbReference type="RefSeq" id="WP_110063056.1">
    <property type="nucleotide sequence ID" value="NZ_QGTW01000001.1"/>
</dbReference>
<sequence length="264" mass="29256">MILCLAGTSDARELAIEMMKDGYDVLTTVVTDNAAAELKRQGLQVRTGRLTSKEFAELIILHHVQAVVDASHPFAEEASKNAIEAARQAGVPYVRYERESQTFESSGLTMVDSYEAAADLAAEHKGVIMLTTGSKTLQIFSKKLLHLPDIRVLARMLPRKDNMEKCEELGFPQKNIIAIQGPFSKEFDEALYKQYGVTLMITKESGKAGSVEEKIEAAKKLGIDTIIIKRPSIEYGTKFSSFQEVINALRVNNAGKRSERVDFP</sequence>
<dbReference type="PANTHER" id="PTHR36925">
    <property type="entry name" value="COBALT-PRECORRIN-6A REDUCTASE"/>
    <property type="match status" value="1"/>
</dbReference>
<keyword evidence="2" id="KW-0169">Cobalamin biosynthesis</keyword>
<organism evidence="4 5">
    <name type="scientific">Cytobacillus oceanisediminis</name>
    <dbReference type="NCBI Taxonomy" id="665099"/>
    <lineage>
        <taxon>Bacteria</taxon>
        <taxon>Bacillati</taxon>
        <taxon>Bacillota</taxon>
        <taxon>Bacilli</taxon>
        <taxon>Bacillales</taxon>
        <taxon>Bacillaceae</taxon>
        <taxon>Cytobacillus</taxon>
    </lineage>
</organism>
<dbReference type="NCBIfam" id="TIGR00715">
    <property type="entry name" value="precor6x_red"/>
    <property type="match status" value="1"/>
</dbReference>
<evidence type="ECO:0000313" key="5">
    <source>
        <dbReference type="Proteomes" id="UP000247150"/>
    </source>
</evidence>
<dbReference type="AlphaFoldDB" id="A0A2V3A5Q7"/>
<evidence type="ECO:0000313" key="4">
    <source>
        <dbReference type="EMBL" id="PWW32086.1"/>
    </source>
</evidence>
<dbReference type="PANTHER" id="PTHR36925:SF1">
    <property type="entry name" value="COBALT-PRECORRIN-6A REDUCTASE"/>
    <property type="match status" value="1"/>
</dbReference>
<evidence type="ECO:0000256" key="2">
    <source>
        <dbReference type="ARBA" id="ARBA00022573"/>
    </source>
</evidence>
<dbReference type="Proteomes" id="UP000247150">
    <property type="component" value="Unassembled WGS sequence"/>
</dbReference>
<dbReference type="PROSITE" id="PS51014">
    <property type="entry name" value="COBK_CBIJ"/>
    <property type="match status" value="1"/>
</dbReference>
<dbReference type="OrthoDB" id="9780707at2"/>
<reference evidence="4 5" key="1">
    <citation type="submission" date="2018-05" db="EMBL/GenBank/DDBJ databases">
        <title>Freshwater and sediment microbial communities from various areas in North America, analyzing microbe dynamics in response to fracking.</title>
        <authorList>
            <person name="Lamendella R."/>
        </authorList>
    </citation>
    <scope>NUCLEOTIDE SEQUENCE [LARGE SCALE GENOMIC DNA]</scope>
    <source>
        <strain evidence="4 5">15_TX</strain>
    </source>
</reference>
<gene>
    <name evidence="4" type="ORF">DFO73_101346</name>
</gene>
<evidence type="ECO:0000256" key="3">
    <source>
        <dbReference type="ARBA" id="ARBA00023002"/>
    </source>
</evidence>
<dbReference type="GO" id="GO:0009236">
    <property type="term" value="P:cobalamin biosynthetic process"/>
    <property type="evidence" value="ECO:0007669"/>
    <property type="project" value="UniProtKB-UniPathway"/>
</dbReference>
<dbReference type="InterPro" id="IPR003723">
    <property type="entry name" value="Precorrin-6x_reduct"/>
</dbReference>
<evidence type="ECO:0000256" key="1">
    <source>
        <dbReference type="ARBA" id="ARBA00004953"/>
    </source>
</evidence>
<name>A0A2V3A5Q7_9BACI</name>
<keyword evidence="3" id="KW-0560">Oxidoreductase</keyword>
<dbReference type="Pfam" id="PF02571">
    <property type="entry name" value="CbiJ"/>
    <property type="match status" value="1"/>
</dbReference>
<dbReference type="Gene3D" id="3.40.50.720">
    <property type="entry name" value="NAD(P)-binding Rossmann-like Domain"/>
    <property type="match status" value="1"/>
</dbReference>
<dbReference type="GO" id="GO:0016994">
    <property type="term" value="F:precorrin-6A reductase activity"/>
    <property type="evidence" value="ECO:0007669"/>
    <property type="project" value="InterPro"/>
</dbReference>
<comment type="caution">
    <text evidence="4">The sequence shown here is derived from an EMBL/GenBank/DDBJ whole genome shotgun (WGS) entry which is preliminary data.</text>
</comment>
<comment type="pathway">
    <text evidence="1">Cofactor biosynthesis; adenosylcobalamin biosynthesis.</text>
</comment>
<dbReference type="EMBL" id="QGTW01000001">
    <property type="protein sequence ID" value="PWW32086.1"/>
    <property type="molecule type" value="Genomic_DNA"/>
</dbReference>
<dbReference type="UniPathway" id="UPA00148"/>
<protein>
    <submittedName>
        <fullName evidence="4">Precorrin-6A/cobalt-precorrin-6A reductase</fullName>
    </submittedName>
</protein>
<accession>A0A2V3A5Q7</accession>